<dbReference type="HOGENOM" id="CLU_3051918_0_0_1"/>
<accession>M3B2G8</accession>
<reference evidence="1 2" key="1">
    <citation type="journal article" date="2012" name="PLoS Pathog.">
        <title>Diverse lifestyles and strategies of plant pathogenesis encoded in the genomes of eighteen Dothideomycetes fungi.</title>
        <authorList>
            <person name="Ohm R.A."/>
            <person name="Feau N."/>
            <person name="Henrissat B."/>
            <person name="Schoch C.L."/>
            <person name="Horwitz B.A."/>
            <person name="Barry K.W."/>
            <person name="Condon B.J."/>
            <person name="Copeland A.C."/>
            <person name="Dhillon B."/>
            <person name="Glaser F."/>
            <person name="Hesse C.N."/>
            <person name="Kosti I."/>
            <person name="LaButti K."/>
            <person name="Lindquist E.A."/>
            <person name="Lucas S."/>
            <person name="Salamov A.A."/>
            <person name="Bradshaw R.E."/>
            <person name="Ciuffetti L."/>
            <person name="Hamelin R.C."/>
            <person name="Kema G.H.J."/>
            <person name="Lawrence C."/>
            <person name="Scott J.A."/>
            <person name="Spatafora J.W."/>
            <person name="Turgeon B.G."/>
            <person name="de Wit P.J.G.M."/>
            <person name="Zhong S."/>
            <person name="Goodwin S.B."/>
            <person name="Grigoriev I.V."/>
        </authorList>
    </citation>
    <scope>NUCLEOTIDE SEQUENCE [LARGE SCALE GENOMIC DNA]</scope>
    <source>
        <strain evidence="1 2">SO2202</strain>
    </source>
</reference>
<dbReference type="AlphaFoldDB" id="M3B2G8"/>
<gene>
    <name evidence="1" type="ORF">SEPMUDRAFT_115245</name>
</gene>
<keyword evidence="2" id="KW-1185">Reference proteome</keyword>
<sequence length="54" mass="5561">MAASQVASDIGAHSALTALIINRNGGQHTSNEAEASALADPLPVSLNDITGYYY</sequence>
<evidence type="ECO:0000313" key="2">
    <source>
        <dbReference type="Proteomes" id="UP000016931"/>
    </source>
</evidence>
<organism evidence="1 2">
    <name type="scientific">Sphaerulina musiva (strain SO2202)</name>
    <name type="common">Poplar stem canker fungus</name>
    <name type="synonym">Septoria musiva</name>
    <dbReference type="NCBI Taxonomy" id="692275"/>
    <lineage>
        <taxon>Eukaryota</taxon>
        <taxon>Fungi</taxon>
        <taxon>Dikarya</taxon>
        <taxon>Ascomycota</taxon>
        <taxon>Pezizomycotina</taxon>
        <taxon>Dothideomycetes</taxon>
        <taxon>Dothideomycetidae</taxon>
        <taxon>Mycosphaerellales</taxon>
        <taxon>Mycosphaerellaceae</taxon>
        <taxon>Sphaerulina</taxon>
    </lineage>
</organism>
<proteinExistence type="predicted"/>
<dbReference type="Proteomes" id="UP000016931">
    <property type="component" value="Unassembled WGS sequence"/>
</dbReference>
<evidence type="ECO:0000313" key="1">
    <source>
        <dbReference type="EMBL" id="EMF13947.1"/>
    </source>
</evidence>
<dbReference type="GeneID" id="27898279"/>
<dbReference type="EMBL" id="KB456262">
    <property type="protein sequence ID" value="EMF13947.1"/>
    <property type="molecule type" value="Genomic_DNA"/>
</dbReference>
<name>M3B2G8_SPHMS</name>
<protein>
    <submittedName>
        <fullName evidence="1">Uncharacterized protein</fullName>
    </submittedName>
</protein>
<dbReference type="RefSeq" id="XP_016762068.1">
    <property type="nucleotide sequence ID" value="XM_016901142.1"/>
</dbReference>